<dbReference type="EMBL" id="JAEMWZ010000215">
    <property type="protein sequence ID" value="KAG7131027.1"/>
    <property type="molecule type" value="Genomic_DNA"/>
</dbReference>
<evidence type="ECO:0000313" key="4">
    <source>
        <dbReference type="EMBL" id="KAG7131027.1"/>
    </source>
</evidence>
<comment type="subcellular location">
    <subcellularLocation>
        <location evidence="1">Cytoplasm</location>
    </subcellularLocation>
</comment>
<evidence type="ECO:0000256" key="2">
    <source>
        <dbReference type="ARBA" id="ARBA00022490"/>
    </source>
</evidence>
<name>A0A8I3AMC6_VERLO</name>
<feature type="compositionally biased region" description="Low complexity" evidence="3">
    <location>
        <begin position="107"/>
        <end position="116"/>
    </location>
</feature>
<evidence type="ECO:0000256" key="1">
    <source>
        <dbReference type="ARBA" id="ARBA00004496"/>
    </source>
</evidence>
<dbReference type="PANTHER" id="PTHR15346">
    <property type="entry name" value="DYNACTIN SUBUNIT"/>
    <property type="match status" value="1"/>
</dbReference>
<feature type="compositionally biased region" description="Polar residues" evidence="3">
    <location>
        <begin position="28"/>
        <end position="40"/>
    </location>
</feature>
<feature type="compositionally biased region" description="Acidic residues" evidence="3">
    <location>
        <begin position="41"/>
        <end position="51"/>
    </location>
</feature>
<dbReference type="GO" id="GO:0007017">
    <property type="term" value="P:microtubule-based process"/>
    <property type="evidence" value="ECO:0007669"/>
    <property type="project" value="InterPro"/>
</dbReference>
<feature type="region of interest" description="Disordered" evidence="3">
    <location>
        <begin position="261"/>
        <end position="292"/>
    </location>
</feature>
<evidence type="ECO:0000256" key="3">
    <source>
        <dbReference type="SAM" id="MobiDB-lite"/>
    </source>
</evidence>
<dbReference type="OrthoDB" id="4977at2759"/>
<evidence type="ECO:0000313" key="5">
    <source>
        <dbReference type="Proteomes" id="UP000689129"/>
    </source>
</evidence>
<dbReference type="GO" id="GO:0005737">
    <property type="term" value="C:cytoplasm"/>
    <property type="evidence" value="ECO:0007669"/>
    <property type="project" value="UniProtKB-SubCell"/>
</dbReference>
<reference evidence="4" key="1">
    <citation type="journal article" date="2021" name="Mol. Plant Pathol.">
        <title>A 20-kb lineage-specific genomic region tames virulence in pathogenic amphidiploid Verticillium longisporum.</title>
        <authorList>
            <person name="Harting R."/>
            <person name="Starke J."/>
            <person name="Kusch H."/>
            <person name="Poggeler S."/>
            <person name="Maurus I."/>
            <person name="Schluter R."/>
            <person name="Landesfeind M."/>
            <person name="Bulla I."/>
            <person name="Nowrousian M."/>
            <person name="de Jonge R."/>
            <person name="Stahlhut G."/>
            <person name="Hoff K.J."/>
            <person name="Asshauer K.P."/>
            <person name="Thurmer A."/>
            <person name="Stanke M."/>
            <person name="Daniel R."/>
            <person name="Morgenstern B."/>
            <person name="Thomma B.P.H.J."/>
            <person name="Kronstad J.W."/>
            <person name="Braus-Stromeyer S.A."/>
            <person name="Braus G.H."/>
        </authorList>
    </citation>
    <scope>NUCLEOTIDE SEQUENCE</scope>
    <source>
        <strain evidence="4">Vl32</strain>
    </source>
</reference>
<organism evidence="4 5">
    <name type="scientific">Verticillium longisporum</name>
    <name type="common">Verticillium dahliae var. longisporum</name>
    <dbReference type="NCBI Taxonomy" id="100787"/>
    <lineage>
        <taxon>Eukaryota</taxon>
        <taxon>Fungi</taxon>
        <taxon>Dikarya</taxon>
        <taxon>Ascomycota</taxon>
        <taxon>Pezizomycotina</taxon>
        <taxon>Sordariomycetes</taxon>
        <taxon>Hypocreomycetidae</taxon>
        <taxon>Glomerellales</taxon>
        <taxon>Plectosphaerellaceae</taxon>
        <taxon>Verticillium</taxon>
    </lineage>
</organism>
<accession>A0A8I3AMC6</accession>
<comment type="caution">
    <text evidence="4">The sequence shown here is derived from an EMBL/GenBank/DDBJ whole genome shotgun (WGS) entry which is preliminary data.</text>
</comment>
<evidence type="ECO:0008006" key="6">
    <source>
        <dbReference type="Google" id="ProtNLM"/>
    </source>
</evidence>
<feature type="region of interest" description="Disordered" evidence="3">
    <location>
        <begin position="138"/>
        <end position="170"/>
    </location>
</feature>
<sequence length="394" mass="42301">MALNRKYANLPDLDSAPDIYETPDLTDDISTAPTTTGPSQSDDEFDDDDDAPGISRSRLRIDEARSRFLPSNVDASAADFSDRVDGKRKLQREIAEAKEEFGRKKAAAATQPASDAQEQKLASLSQVIDEISRSIEPHAGVAPSQKPPPPPPQPQAGTEAQPEGLPATGTASYTITYAPTYEQSHALAKAADFDRRLVLLEKGIGIGSAALPEADTNGLPRAILPTLDALQRQIVTLSQASTSNLDAITRRVRTLTQEAHQLEKARQGAKAARESLGGGSPSSAEDAEDSEQTAKINALYGTLPTIESLAPLLPPLLDRLRSLRAVHADAASASEILERIEKQQADMTADMKQWREGLDKVEEAVREGGATMSGNMKVIEGWVKDLEGRVAKLP</sequence>
<proteinExistence type="predicted"/>
<feature type="region of interest" description="Disordered" evidence="3">
    <location>
        <begin position="101"/>
        <end position="121"/>
    </location>
</feature>
<gene>
    <name evidence="4" type="ORF">HYQ45_010326</name>
</gene>
<dbReference type="AlphaFoldDB" id="A0A8I3AMC6"/>
<dbReference type="Pfam" id="PF04912">
    <property type="entry name" value="Dynamitin"/>
    <property type="match status" value="1"/>
</dbReference>
<feature type="region of interest" description="Disordered" evidence="3">
    <location>
        <begin position="1"/>
        <end position="86"/>
    </location>
</feature>
<keyword evidence="2" id="KW-0963">Cytoplasm</keyword>
<protein>
    <recommendedName>
        <fullName evidence="6">Dynactin subunit 2</fullName>
    </recommendedName>
</protein>
<dbReference type="InterPro" id="IPR028133">
    <property type="entry name" value="Dynamitin"/>
</dbReference>
<dbReference type="GO" id="GO:0005869">
    <property type="term" value="C:dynactin complex"/>
    <property type="evidence" value="ECO:0007669"/>
    <property type="project" value="InterPro"/>
</dbReference>
<dbReference type="Proteomes" id="UP000689129">
    <property type="component" value="Unassembled WGS sequence"/>
</dbReference>
<feature type="compositionally biased region" description="Pro residues" evidence="3">
    <location>
        <begin position="145"/>
        <end position="154"/>
    </location>
</feature>